<dbReference type="PANTHER" id="PTHR31697">
    <property type="entry name" value="INTEGRATOR COMPLEX SUBUNIT 5"/>
    <property type="match status" value="1"/>
</dbReference>
<dbReference type="InterPro" id="IPR040316">
    <property type="entry name" value="INTS5"/>
</dbReference>
<feature type="domain" description="Integrator complex subunit 5 N-terminal" evidence="1">
    <location>
        <begin position="14"/>
        <end position="213"/>
    </location>
</feature>
<dbReference type="Pfam" id="PF14837">
    <property type="entry name" value="INTS5_N"/>
    <property type="match status" value="1"/>
</dbReference>
<proteinExistence type="predicted"/>
<dbReference type="GO" id="GO:0032039">
    <property type="term" value="C:integrator complex"/>
    <property type="evidence" value="ECO:0007669"/>
    <property type="project" value="InterPro"/>
</dbReference>
<dbReference type="InterPro" id="IPR029445">
    <property type="entry name" value="INTS5_N"/>
</dbReference>
<dbReference type="InterPro" id="IPR029444">
    <property type="entry name" value="INTS5_C"/>
</dbReference>
<dbReference type="GO" id="GO:0034472">
    <property type="term" value="P:snRNA 3'-end processing"/>
    <property type="evidence" value="ECO:0007669"/>
    <property type="project" value="TreeGrafter"/>
</dbReference>
<dbReference type="Pfam" id="PF14838">
    <property type="entry name" value="INTS5_C"/>
    <property type="match status" value="1"/>
</dbReference>
<dbReference type="EMBL" id="HBUF01057522">
    <property type="protein sequence ID" value="CAG6624566.1"/>
    <property type="molecule type" value="Transcribed_RNA"/>
</dbReference>
<name>A0A8D8MC67_9HEMI</name>
<evidence type="ECO:0000259" key="2">
    <source>
        <dbReference type="Pfam" id="PF14838"/>
    </source>
</evidence>
<reference evidence="3" key="1">
    <citation type="submission" date="2021-05" db="EMBL/GenBank/DDBJ databases">
        <authorList>
            <person name="Alioto T."/>
            <person name="Alioto T."/>
            <person name="Gomez Garrido J."/>
        </authorList>
    </citation>
    <scope>NUCLEOTIDE SEQUENCE</scope>
</reference>
<accession>A0A8D8MC67</accession>
<sequence>MNSTSIMKEDQRDIQFELKKFIAGASQNLKSSSPLELTKTALYLLKYLPSARDAVLEYFNILFDQSLERHVAQIRSGGTSEDYNDPILSEIQNVLGSFVSSNPEPWAPIISSWCLELLGQLSSKYQGRIGQANSLHGCLQLWMSCKASRTLVDINTQCLSCLIHFNTETCINSLLDTSVEHSPHFDWVVAHVGSCFPHTVITRVLSCGLKDYCLNEQGPKAPKLSSVVGILGHLAGSHFIDIKKALLSLFQWSLEPNVPGEDRNLTLQKTITVPFLLQLASMSPILHKALCSDVLPALTLDIIHRLSSLTPDWSPYLNGKQGLLSLCVHLVVHCEEGAHHIVQLVLDTVHHREKGLHEIASTFIEMLLKEMEQHMRSNSEPIRFLQSLENNILSLLQHVPSDNQFVHSIVMRLLLLLGRHNTAAHVVILEHCLLLSDVQDLVLLVSSAPLSNAIGLATRRLHTKSVESVEIDPARFWNNLYQLLRWELSDQQVGSRVVTAISKNLTLLTEELESCTHAQNGEKICLLIDNTLSSIMTHAQLDQYLKIARSVICFFFTLLYNEPDAKVQVQVSCSLRQLLSTVCSKSAPARTLALRELIAAALLTPHAKLFGAKEKLQGLTPDEPSLLEDNMKQVVGVMSHSSVFHAGVIGRGPRIIPSSSSLTPPQVTHHEDLILSLLGEICRGEAMGLALYLVEIISPDVMYNGLPWLEEDFCKVTIERDLHIKQFLDRTPLVWSLLVFIARIRPALCTCSVLLRAVTASLLCQWNIARQRRQAPGSDPTLVQCTVRLLEIMSLGQLLPPPLSALYLLVPHIAPQHVVMLLRDCVWSYMRDHVPSPALFTSNVTQDSNVNISWRDPAQSRPPSQYTDTMRFILRRNMAKFGPLYRLLFSHQSEDGM</sequence>
<dbReference type="PANTHER" id="PTHR31697:SF2">
    <property type="entry name" value="INTEGRATOR COMPLEX SUBUNIT 5"/>
    <property type="match status" value="1"/>
</dbReference>
<protein>
    <submittedName>
        <fullName evidence="3">Integrator complex subunit 5</fullName>
    </submittedName>
</protein>
<evidence type="ECO:0000313" key="3">
    <source>
        <dbReference type="EMBL" id="CAG6624566.1"/>
    </source>
</evidence>
<evidence type="ECO:0000259" key="1">
    <source>
        <dbReference type="Pfam" id="PF14837"/>
    </source>
</evidence>
<feature type="domain" description="Integrator complex subunit 5 C-terminal" evidence="2">
    <location>
        <begin position="223"/>
        <end position="881"/>
    </location>
</feature>
<dbReference type="AlphaFoldDB" id="A0A8D8MC67"/>
<organism evidence="3">
    <name type="scientific">Cacopsylla melanoneura</name>
    <dbReference type="NCBI Taxonomy" id="428564"/>
    <lineage>
        <taxon>Eukaryota</taxon>
        <taxon>Metazoa</taxon>
        <taxon>Ecdysozoa</taxon>
        <taxon>Arthropoda</taxon>
        <taxon>Hexapoda</taxon>
        <taxon>Insecta</taxon>
        <taxon>Pterygota</taxon>
        <taxon>Neoptera</taxon>
        <taxon>Paraneoptera</taxon>
        <taxon>Hemiptera</taxon>
        <taxon>Sternorrhyncha</taxon>
        <taxon>Psylloidea</taxon>
        <taxon>Psyllidae</taxon>
        <taxon>Psyllinae</taxon>
        <taxon>Cacopsylla</taxon>
    </lineage>
</organism>